<dbReference type="AlphaFoldDB" id="A0A512AZ65"/>
<evidence type="ECO:0000313" key="2">
    <source>
        <dbReference type="Proteomes" id="UP000321532"/>
    </source>
</evidence>
<evidence type="ECO:0000313" key="1">
    <source>
        <dbReference type="EMBL" id="GEO04807.1"/>
    </source>
</evidence>
<name>A0A512AZ65_9BACT</name>
<comment type="caution">
    <text evidence="1">The sequence shown here is derived from an EMBL/GenBank/DDBJ whole genome shotgun (WGS) entry which is preliminary data.</text>
</comment>
<protein>
    <recommendedName>
        <fullName evidence="3">HMA domain-containing protein</fullName>
    </recommendedName>
</protein>
<dbReference type="OrthoDB" id="677920at2"/>
<reference evidence="1 2" key="1">
    <citation type="submission" date="2019-07" db="EMBL/GenBank/DDBJ databases">
        <title>Whole genome shotgun sequence of Adhaeribacter aerolatus NBRC 106133.</title>
        <authorList>
            <person name="Hosoyama A."/>
            <person name="Uohara A."/>
            <person name="Ohji S."/>
            <person name="Ichikawa N."/>
        </authorList>
    </citation>
    <scope>NUCLEOTIDE SEQUENCE [LARGE SCALE GENOMIC DNA]</scope>
    <source>
        <strain evidence="1 2">NBRC 106133</strain>
    </source>
</reference>
<keyword evidence="2" id="KW-1185">Reference proteome</keyword>
<dbReference type="RefSeq" id="WP_146898065.1">
    <property type="nucleotide sequence ID" value="NZ_BJYS01000017.1"/>
</dbReference>
<proteinExistence type="predicted"/>
<sequence length="79" mass="8662">MKILKFKTNVQNEAEIAQVASFLDQEKSIQNWKIDTGSEENILSVSGENPNPQTIENAVQQAGFTIEVLRILGTGGESL</sequence>
<dbReference type="Proteomes" id="UP000321532">
    <property type="component" value="Unassembled WGS sequence"/>
</dbReference>
<dbReference type="EMBL" id="BJYS01000017">
    <property type="protein sequence ID" value="GEO04807.1"/>
    <property type="molecule type" value="Genomic_DNA"/>
</dbReference>
<accession>A0A512AZ65</accession>
<gene>
    <name evidence="1" type="ORF">AAE02nite_24710</name>
</gene>
<evidence type="ECO:0008006" key="3">
    <source>
        <dbReference type="Google" id="ProtNLM"/>
    </source>
</evidence>
<organism evidence="1 2">
    <name type="scientific">Adhaeribacter aerolatus</name>
    <dbReference type="NCBI Taxonomy" id="670289"/>
    <lineage>
        <taxon>Bacteria</taxon>
        <taxon>Pseudomonadati</taxon>
        <taxon>Bacteroidota</taxon>
        <taxon>Cytophagia</taxon>
        <taxon>Cytophagales</taxon>
        <taxon>Hymenobacteraceae</taxon>
        <taxon>Adhaeribacter</taxon>
    </lineage>
</organism>